<dbReference type="Pfam" id="PF21771">
    <property type="entry name" value="CFAP58_CC"/>
    <property type="match status" value="1"/>
</dbReference>
<feature type="compositionally biased region" description="Polar residues" evidence="4">
    <location>
        <begin position="362"/>
        <end position="373"/>
    </location>
</feature>
<keyword evidence="1 3" id="KW-0175">Coiled coil</keyword>
<keyword evidence="7" id="KW-1185">Reference proteome</keyword>
<dbReference type="Gene3D" id="3.40.50.1820">
    <property type="entry name" value="alpha/beta hydrolase"/>
    <property type="match status" value="1"/>
</dbReference>
<dbReference type="EMBL" id="DAKRPA010000019">
    <property type="protein sequence ID" value="DBA03438.1"/>
    <property type="molecule type" value="Genomic_DNA"/>
</dbReference>
<evidence type="ECO:0000256" key="3">
    <source>
        <dbReference type="SAM" id="Coils"/>
    </source>
</evidence>
<reference evidence="6" key="2">
    <citation type="journal article" date="2023" name="Microbiol Resour">
        <title>Decontamination and Annotation of the Draft Genome Sequence of the Oomycete Lagenidium giganteum ARSEF 373.</title>
        <authorList>
            <person name="Morgan W.R."/>
            <person name="Tartar A."/>
        </authorList>
    </citation>
    <scope>NUCLEOTIDE SEQUENCE</scope>
    <source>
        <strain evidence="6">ARSEF 373</strain>
    </source>
</reference>
<dbReference type="InterPro" id="IPR008139">
    <property type="entry name" value="SaposinB_dom"/>
</dbReference>
<dbReference type="SUPFAM" id="SSF53474">
    <property type="entry name" value="alpha/beta-Hydrolases"/>
    <property type="match status" value="1"/>
</dbReference>
<evidence type="ECO:0000256" key="1">
    <source>
        <dbReference type="ARBA" id="ARBA00023054"/>
    </source>
</evidence>
<evidence type="ECO:0000313" key="7">
    <source>
        <dbReference type="Proteomes" id="UP001146120"/>
    </source>
</evidence>
<feature type="compositionally biased region" description="Polar residues" evidence="4">
    <location>
        <begin position="1258"/>
        <end position="1275"/>
    </location>
</feature>
<dbReference type="Gene3D" id="1.10.225.10">
    <property type="entry name" value="Saposin-like"/>
    <property type="match status" value="1"/>
</dbReference>
<dbReference type="PANTHER" id="PTHR32083:SF0">
    <property type="entry name" value="CILIA AND FLAGELLA-ASSOCIATED PROTEIN 58"/>
    <property type="match status" value="1"/>
</dbReference>
<name>A0AAV2ZE78_9STRA</name>
<feature type="compositionally biased region" description="Polar residues" evidence="4">
    <location>
        <begin position="1282"/>
        <end position="1296"/>
    </location>
</feature>
<evidence type="ECO:0000256" key="4">
    <source>
        <dbReference type="SAM" id="MobiDB-lite"/>
    </source>
</evidence>
<comment type="caution">
    <text evidence="6">The sequence shown here is derived from an EMBL/GenBank/DDBJ whole genome shotgun (WGS) entry which is preliminary data.</text>
</comment>
<keyword evidence="2" id="KW-1015">Disulfide bond</keyword>
<feature type="coiled-coil region" evidence="3">
    <location>
        <begin position="454"/>
        <end position="488"/>
    </location>
</feature>
<dbReference type="GO" id="GO:0005856">
    <property type="term" value="C:cytoskeleton"/>
    <property type="evidence" value="ECO:0007669"/>
    <property type="project" value="TreeGrafter"/>
</dbReference>
<dbReference type="InterPro" id="IPR049270">
    <property type="entry name" value="CFAP58_CC"/>
</dbReference>
<dbReference type="InterPro" id="IPR029058">
    <property type="entry name" value="AB_hydrolase_fold"/>
</dbReference>
<organism evidence="6 7">
    <name type="scientific">Lagenidium giganteum</name>
    <dbReference type="NCBI Taxonomy" id="4803"/>
    <lineage>
        <taxon>Eukaryota</taxon>
        <taxon>Sar</taxon>
        <taxon>Stramenopiles</taxon>
        <taxon>Oomycota</taxon>
        <taxon>Peronosporomycetes</taxon>
        <taxon>Pythiales</taxon>
        <taxon>Pythiaceae</taxon>
    </lineage>
</organism>
<dbReference type="PANTHER" id="PTHR32083">
    <property type="entry name" value="CILIA AND FLAGELLA-ASSOCIATED PROTEIN 58-RELATED"/>
    <property type="match status" value="1"/>
</dbReference>
<evidence type="ECO:0000259" key="5">
    <source>
        <dbReference type="PROSITE" id="PS50015"/>
    </source>
</evidence>
<feature type="region of interest" description="Disordered" evidence="4">
    <location>
        <begin position="1251"/>
        <end position="1299"/>
    </location>
</feature>
<dbReference type="PROSITE" id="PS50015">
    <property type="entry name" value="SAP_B"/>
    <property type="match status" value="1"/>
</dbReference>
<accession>A0AAV2ZE78</accession>
<feature type="coiled-coil region" evidence="3">
    <location>
        <begin position="531"/>
        <end position="768"/>
    </location>
</feature>
<dbReference type="Pfam" id="PF11938">
    <property type="entry name" value="DUF3456"/>
    <property type="match status" value="1"/>
</dbReference>
<feature type="coiled-coil region" evidence="3">
    <location>
        <begin position="797"/>
        <end position="1027"/>
    </location>
</feature>
<dbReference type="Proteomes" id="UP001146120">
    <property type="component" value="Unassembled WGS sequence"/>
</dbReference>
<sequence length="1489" mass="169300">MATSLHVGAGRTLTFPLNHTRVPQPDAAGSIITDDDVAVAEAYFVTPAAHIGRVVTGVVLVTDPAGRTTRDTDDVAKFGLAAICFADRLAEQGCKVLLIESTAQPKRDENGVGGLDANGVVEQAALFLRQKQDIQRVGLLGVGIGADQALQLNQSPVVDCAIAMCPSGVLGWEIKGVEALPVPTLVLTGDRNPIVSSDMFHALIALSETESASSLRMRLFPNQHKGFAFSHITEEDAATQAIAEILDWLVIHLHRFRVAAGTSDGDPWWPQGRNGPFCNVGLARWQDIRTQWTTPTQAAPPRPPPVPSHLVFDGLSSLRRTFDLPQRMRLGDVIELFVEIWDTQRCSSDSDGGDGGGPAINATGSATGSESNRTSGWLVQATWKLGKPTGCNAAPRHGWLSASMSKSEAMDPHEASAGDPAKLLEDPSLEATSLETLENDFQEVLAELAGDKSLERFRLEYEKLHRALKKSNAQEKKLIKKCRELNAEIINNAAKVQTALKLSQEDQASIASLKKEMEKAWKMVDASHEKEIRAKETIQQLKDEINNLSRLVEQGAGLSVGQENMLKEVMRAKEELARANEEHENNAKKDHERIQELHKRISDMELSSNAQKTDIQNLKDQLAMKAAEQEREMRRKERLDKEIKDVKVKLEKKTVEQGQASGDLARSQAQVQALEKQLAEARGTMDKYVRDYETLFTRTQKLTDLLNEENDKTMQLEVERRNLDNDIKLKQDEIHRLKLEKAMAERKIDKEKRNLQKLEEKLEDEHTGKLVLQGQIKSLQRDLDSDKINDEHRKAELEALEREKAMQMKNVQKVEAKVRKAQDEIKTNERVAKNLEQELAGFKAEAAKQRKLIYQLEKEREKYGMEASEQRKLYLQAQEEAKLKEMRIQEMQKKVNEGENKLKQQQQLYEAVRSERNLYSKNLIESQDEIAEMKRKFKIMNHQIEQLKEEVSAKDLALVKEHFDHQKVEKQKEQHKNELARLRSLLAANEETINNQDAEIRKLTTMIRRMDDEALEQRKEYDQVINERDILGTQLIRRNDELALLYEKLKIQQSTLSKGEAQYQERLQDIRVLKLKITDLKRELYIAKHQVGQSDELKREVYHLQRELLQEKTKVKALSEELENPMNVHRWRKLEGSDPATYELLQKIQTLQKRLIQKTEEVVEKDLVIQEKEKLYAELKIILARQPGPEVAEQLSWYQQVVREKEKQLKSLLSEQNMFQSKENELKFEIERLARELHEFKRKYYKKKLEEKMKEKQQPTVSRPAGSSNQLSGAATNEKLPNLSSSIKATNRSNPAEAQKQLAIAASNRYVGGGFRHQAHKMRATALLVAAVGACAVANANAWTSRWDYAKRFKTAGVNELECDGKTQPASCCLCNSIVFEIEKRLNNTPNDYDIDVVFRISEKKKKIKFSRSEARILEVLDEVCENMHTQVPSVTKKSLVTETCYAFVGVYEDELTRTFFNDFSPAPDRMCANTIQVCPKDAKKHAEL</sequence>
<evidence type="ECO:0000313" key="6">
    <source>
        <dbReference type="EMBL" id="DBA03438.1"/>
    </source>
</evidence>
<feature type="region of interest" description="Disordered" evidence="4">
    <location>
        <begin position="347"/>
        <end position="373"/>
    </location>
</feature>
<gene>
    <name evidence="6" type="ORF">N0F65_002846</name>
</gene>
<protein>
    <recommendedName>
        <fullName evidence="5">Saposin B-type domain-containing protein</fullName>
    </recommendedName>
</protein>
<evidence type="ECO:0000256" key="2">
    <source>
        <dbReference type="ARBA" id="ARBA00023157"/>
    </source>
</evidence>
<proteinExistence type="predicted"/>
<reference evidence="6" key="1">
    <citation type="submission" date="2022-11" db="EMBL/GenBank/DDBJ databases">
        <authorList>
            <person name="Morgan W.R."/>
            <person name="Tartar A."/>
        </authorList>
    </citation>
    <scope>NUCLEOTIDE SEQUENCE</scope>
    <source>
        <strain evidence="6">ARSEF 373</strain>
    </source>
</reference>
<dbReference type="InterPro" id="IPR021852">
    <property type="entry name" value="DUF3456"/>
</dbReference>
<feature type="domain" description="Saposin B-type" evidence="5">
    <location>
        <begin position="1368"/>
        <end position="1483"/>
    </location>
</feature>